<keyword evidence="3" id="KW-1185">Reference proteome</keyword>
<evidence type="ECO:0000313" key="2">
    <source>
        <dbReference type="EMBL" id="CAE7431367.1"/>
    </source>
</evidence>
<name>A0A812RAQ7_9DINO</name>
<dbReference type="SUPFAM" id="SSF47113">
    <property type="entry name" value="Histone-fold"/>
    <property type="match status" value="1"/>
</dbReference>
<feature type="region of interest" description="Disordered" evidence="1">
    <location>
        <begin position="17"/>
        <end position="55"/>
    </location>
</feature>
<evidence type="ECO:0000256" key="1">
    <source>
        <dbReference type="SAM" id="MobiDB-lite"/>
    </source>
</evidence>
<evidence type="ECO:0000313" key="3">
    <source>
        <dbReference type="Proteomes" id="UP000604046"/>
    </source>
</evidence>
<dbReference type="GO" id="GO:0046982">
    <property type="term" value="F:protein heterodimerization activity"/>
    <property type="evidence" value="ECO:0007669"/>
    <property type="project" value="InterPro"/>
</dbReference>
<protein>
    <recommendedName>
        <fullName evidence="4">Histone H2A</fullName>
    </recommendedName>
</protein>
<feature type="non-terminal residue" evidence="2">
    <location>
        <position position="268"/>
    </location>
</feature>
<feature type="compositionally biased region" description="Low complexity" evidence="1">
    <location>
        <begin position="26"/>
        <end position="35"/>
    </location>
</feature>
<proteinExistence type="predicted"/>
<dbReference type="Gene3D" id="1.10.20.10">
    <property type="entry name" value="Histone, subunit A"/>
    <property type="match status" value="1"/>
</dbReference>
<dbReference type="AlphaFoldDB" id="A0A812RAQ7"/>
<dbReference type="EMBL" id="CAJNDS010002323">
    <property type="protein sequence ID" value="CAE7431367.1"/>
    <property type="molecule type" value="Genomic_DNA"/>
</dbReference>
<organism evidence="2 3">
    <name type="scientific">Symbiodinium natans</name>
    <dbReference type="NCBI Taxonomy" id="878477"/>
    <lineage>
        <taxon>Eukaryota</taxon>
        <taxon>Sar</taxon>
        <taxon>Alveolata</taxon>
        <taxon>Dinophyceae</taxon>
        <taxon>Suessiales</taxon>
        <taxon>Symbiodiniaceae</taxon>
        <taxon>Symbiodinium</taxon>
    </lineage>
</organism>
<dbReference type="Proteomes" id="UP000604046">
    <property type="component" value="Unassembled WGS sequence"/>
</dbReference>
<feature type="region of interest" description="Disordered" evidence="1">
    <location>
        <begin position="223"/>
        <end position="268"/>
    </location>
</feature>
<evidence type="ECO:0008006" key="4">
    <source>
        <dbReference type="Google" id="ProtNLM"/>
    </source>
</evidence>
<comment type="caution">
    <text evidence="2">The sequence shown here is derived from an EMBL/GenBank/DDBJ whole genome shotgun (WGS) entry which is preliminary data.</text>
</comment>
<sequence>VHVQQNTKLADVVQRRKVGVHRGDRSSSSAADAAGNVRTRGRELPRRGGSFKGQKYKRQFERSIHRFGRSTRVLIPKAAFKKAVRSLGLLGGLKMKPDAWEKLQLAAEDEVARFMRCLTSIAGSSGRVTPDDRDVEAFRSLQAEQQADCQLNLRLRARTSSTSSVRKRRAHVTWHRWSDDEDEVDPRPKIETIKVPVKAKNEEAKLPITNYVKTEPKQTKLLFAVVKTEPKPSEKQAAGSPSKKRKNGDDEAEPECLSSTRQKPKRER</sequence>
<reference evidence="2" key="1">
    <citation type="submission" date="2021-02" db="EMBL/GenBank/DDBJ databases">
        <authorList>
            <person name="Dougan E. K."/>
            <person name="Rhodes N."/>
            <person name="Thang M."/>
            <person name="Chan C."/>
        </authorList>
    </citation>
    <scope>NUCLEOTIDE SEQUENCE</scope>
</reference>
<dbReference type="InterPro" id="IPR009072">
    <property type="entry name" value="Histone-fold"/>
</dbReference>
<accession>A0A812RAQ7</accession>
<gene>
    <name evidence="2" type="ORF">SNAT2548_LOCUS23446</name>
</gene>